<feature type="transmembrane region" description="Helical" evidence="5">
    <location>
        <begin position="29"/>
        <end position="50"/>
    </location>
</feature>
<keyword evidence="7" id="KW-1185">Reference proteome</keyword>
<dbReference type="AlphaFoldDB" id="A0A5J5KZL3"/>
<reference evidence="6 7" key="1">
    <citation type="submission" date="2019-05" db="EMBL/GenBank/DDBJ databases">
        <title>Kocuria coralli sp. nov., a novel actinobacterium isolated from coral reef seawater.</title>
        <authorList>
            <person name="Li J."/>
        </authorList>
    </citation>
    <scope>NUCLEOTIDE SEQUENCE [LARGE SCALE GENOMIC DNA]</scope>
    <source>
        <strain evidence="6 7">SCSIO 13007</strain>
    </source>
</reference>
<evidence type="ECO:0000256" key="2">
    <source>
        <dbReference type="ARBA" id="ARBA00022692"/>
    </source>
</evidence>
<sequence length="133" mass="14951">MTYQNGSGYGYQQAPQQRGLAVVAHVTGLLGNITTVGWLGFVGPLVVWLLTKNTDPWARSQAAGAFNFNLTMWILNAIAWASITLWFLVIPIFISVILWVVVFVMVLWCHIKAAVRASSGRDYRYPWQLPILR</sequence>
<dbReference type="OrthoDB" id="9808930at2"/>
<evidence type="ECO:0000256" key="1">
    <source>
        <dbReference type="ARBA" id="ARBA00004141"/>
    </source>
</evidence>
<dbReference type="EMBL" id="SZWF01000003">
    <property type="protein sequence ID" value="KAA9395124.1"/>
    <property type="molecule type" value="Genomic_DNA"/>
</dbReference>
<evidence type="ECO:0000313" key="7">
    <source>
        <dbReference type="Proteomes" id="UP000325957"/>
    </source>
</evidence>
<accession>A0A5J5KZL3</accession>
<organism evidence="6 7">
    <name type="scientific">Kocuria coralli</name>
    <dbReference type="NCBI Taxonomy" id="1461025"/>
    <lineage>
        <taxon>Bacteria</taxon>
        <taxon>Bacillati</taxon>
        <taxon>Actinomycetota</taxon>
        <taxon>Actinomycetes</taxon>
        <taxon>Micrococcales</taxon>
        <taxon>Micrococcaceae</taxon>
        <taxon>Kocuria</taxon>
    </lineage>
</organism>
<dbReference type="Proteomes" id="UP000325957">
    <property type="component" value="Unassembled WGS sequence"/>
</dbReference>
<dbReference type="Pfam" id="PF09685">
    <property type="entry name" value="MamF_MmsF"/>
    <property type="match status" value="1"/>
</dbReference>
<dbReference type="InterPro" id="IPR019109">
    <property type="entry name" value="MamF_MmsF"/>
</dbReference>
<feature type="transmembrane region" description="Helical" evidence="5">
    <location>
        <begin position="89"/>
        <end position="111"/>
    </location>
</feature>
<protein>
    <submittedName>
        <fullName evidence="6">DUF4870 domain-containing protein</fullName>
    </submittedName>
</protein>
<dbReference type="RefSeq" id="WP_158033048.1">
    <property type="nucleotide sequence ID" value="NZ_ML708612.1"/>
</dbReference>
<comment type="caution">
    <text evidence="6">The sequence shown here is derived from an EMBL/GenBank/DDBJ whole genome shotgun (WGS) entry which is preliminary data.</text>
</comment>
<comment type="subcellular location">
    <subcellularLocation>
        <location evidence="1">Membrane</location>
        <topology evidence="1">Multi-pass membrane protein</topology>
    </subcellularLocation>
</comment>
<keyword evidence="4 5" id="KW-0472">Membrane</keyword>
<evidence type="ECO:0000256" key="5">
    <source>
        <dbReference type="SAM" id="Phobius"/>
    </source>
</evidence>
<proteinExistence type="predicted"/>
<feature type="transmembrane region" description="Helical" evidence="5">
    <location>
        <begin position="62"/>
        <end position="83"/>
    </location>
</feature>
<keyword evidence="2 5" id="KW-0812">Transmembrane</keyword>
<name>A0A5J5KZL3_9MICC</name>
<evidence type="ECO:0000256" key="4">
    <source>
        <dbReference type="ARBA" id="ARBA00023136"/>
    </source>
</evidence>
<keyword evidence="3 5" id="KW-1133">Transmembrane helix</keyword>
<gene>
    <name evidence="6" type="ORF">FCK90_04275</name>
</gene>
<evidence type="ECO:0000313" key="6">
    <source>
        <dbReference type="EMBL" id="KAA9395124.1"/>
    </source>
</evidence>
<evidence type="ECO:0000256" key="3">
    <source>
        <dbReference type="ARBA" id="ARBA00022989"/>
    </source>
</evidence>